<dbReference type="GO" id="GO:0006979">
    <property type="term" value="P:response to oxidative stress"/>
    <property type="evidence" value="ECO:0007669"/>
    <property type="project" value="UniProtKB-UniRule"/>
</dbReference>
<keyword evidence="20" id="KW-0732">Signal</keyword>
<evidence type="ECO:0000256" key="8">
    <source>
        <dbReference type="ARBA" id="ARBA00022723"/>
    </source>
</evidence>
<feature type="active site" description="Proton acceptor" evidence="15">
    <location>
        <position position="75"/>
    </location>
</feature>
<evidence type="ECO:0000256" key="9">
    <source>
        <dbReference type="ARBA" id="ARBA00022837"/>
    </source>
</evidence>
<feature type="disulfide bond" evidence="19">
    <location>
        <begin position="77"/>
        <end position="82"/>
    </location>
</feature>
<feature type="chain" id="PRO_5035337669" description="Peroxidase" evidence="20">
    <location>
        <begin position="27"/>
        <end position="336"/>
    </location>
</feature>
<dbReference type="OrthoDB" id="2113341at2759"/>
<dbReference type="CDD" id="cd00693">
    <property type="entry name" value="secretory_peroxidase"/>
    <property type="match status" value="1"/>
</dbReference>
<evidence type="ECO:0000256" key="11">
    <source>
        <dbReference type="ARBA" id="ARBA00023004"/>
    </source>
</evidence>
<comment type="subcellular location">
    <subcellularLocation>
        <location evidence="3 20">Secreted</location>
    </subcellularLocation>
</comment>
<feature type="binding site" description="axial binding residue" evidence="17">
    <location>
        <position position="205"/>
    </location>
    <ligand>
        <name>heme b</name>
        <dbReference type="ChEBI" id="CHEBI:60344"/>
    </ligand>
    <ligandPart>
        <name>Fe</name>
        <dbReference type="ChEBI" id="CHEBI:18248"/>
    </ligandPart>
</feature>
<dbReference type="InterPro" id="IPR033905">
    <property type="entry name" value="Secretory_peroxidase"/>
</dbReference>
<evidence type="ECO:0000256" key="16">
    <source>
        <dbReference type="PIRSR" id="PIRSR600823-2"/>
    </source>
</evidence>
<keyword evidence="12 19" id="KW-1015">Disulfide bond</keyword>
<evidence type="ECO:0000256" key="12">
    <source>
        <dbReference type="ARBA" id="ARBA00023157"/>
    </source>
</evidence>
<dbReference type="FunFam" id="1.10.420.10:FF:000001">
    <property type="entry name" value="Peroxidase"/>
    <property type="match status" value="1"/>
</dbReference>
<sequence>MGGGGGVHRRAAALLFVVVLAAVDQAGKSVCEAQLRRGYYAGVCPDVESIVRGVVARKVQQTAATVGATVRLFFHDCFVEGCDASVMVASTANNTAEKDHVINQSLAGDGFDTVIRARAAVDAVPGCRGKVSCADVLAMATRDAIALAGGPSYAVELGRLDGLRSTASSVNGRLPAPFFNLDQLSQMFAANGLSQADMIALSAGHTVGLAHCGTFSGRLRGPSAPDRTLDSGYAAQLAAWCPAGVDPRVAVAMDPVTPVAFDNQFFRNLQAGKGLLASDQVLHADPRSRPTVDALAQSSVAFERAFVEAMTKMGRVGVKTARDRQGNVRRDCAVLG</sequence>
<feature type="binding site" evidence="17">
    <location>
        <position position="97"/>
    </location>
    <ligand>
        <name>Ca(2+)</name>
        <dbReference type="ChEBI" id="CHEBI:29108"/>
        <label>1</label>
    </ligand>
</feature>
<feature type="binding site" evidence="17">
    <location>
        <position position="206"/>
    </location>
    <ligand>
        <name>Ca(2+)</name>
        <dbReference type="ChEBI" id="CHEBI:29108"/>
        <label>2</label>
    </ligand>
</feature>
<feature type="domain" description="Plant heme peroxidase family profile" evidence="21">
    <location>
        <begin position="34"/>
        <end position="336"/>
    </location>
</feature>
<feature type="binding site" evidence="17">
    <location>
        <position position="79"/>
    </location>
    <ligand>
        <name>Ca(2+)</name>
        <dbReference type="ChEBI" id="CHEBI:29108"/>
        <label>1</label>
    </ligand>
</feature>
<keyword evidence="6 20" id="KW-0575">Peroxidase</keyword>
<dbReference type="Gene3D" id="1.10.520.10">
    <property type="match status" value="1"/>
</dbReference>
<reference evidence="22" key="1">
    <citation type="journal article" date="2018" name="Nat. Genet.">
        <title>Extensive intraspecific gene order and gene structural variations between Mo17 and other maize genomes.</title>
        <authorList>
            <person name="Sun S."/>
            <person name="Zhou Y."/>
            <person name="Chen J."/>
            <person name="Shi J."/>
            <person name="Zhao H."/>
            <person name="Zhao H."/>
            <person name="Song W."/>
            <person name="Zhang M."/>
            <person name="Cui Y."/>
            <person name="Dong X."/>
            <person name="Liu H."/>
            <person name="Ma X."/>
            <person name="Jiao Y."/>
            <person name="Wang B."/>
            <person name="Wei X."/>
            <person name="Stein J.C."/>
            <person name="Glaubitz J.C."/>
            <person name="Lu F."/>
            <person name="Yu G."/>
            <person name="Liang C."/>
            <person name="Fengler K."/>
            <person name="Li B."/>
            <person name="Rafalski A."/>
            <person name="Schnable P.S."/>
            <person name="Ware D.H."/>
            <person name="Buckler E.S."/>
            <person name="Lai J."/>
        </authorList>
    </citation>
    <scope>NUCLEOTIDE SEQUENCE [LARGE SCALE GENOMIC DNA]</scope>
    <source>
        <tissue evidence="22">Seedling</tissue>
    </source>
</reference>
<accession>A0A8J8XPN4</accession>
<evidence type="ECO:0000256" key="14">
    <source>
        <dbReference type="ARBA" id="ARBA00023324"/>
    </source>
</evidence>
<evidence type="ECO:0000313" key="22">
    <source>
        <dbReference type="EMBL" id="PWZ41649.1"/>
    </source>
</evidence>
<feature type="signal peptide" evidence="20">
    <location>
        <begin position="1"/>
        <end position="26"/>
    </location>
</feature>
<dbReference type="PRINTS" id="PR00458">
    <property type="entry name" value="PEROXIDASE"/>
</dbReference>
<dbReference type="PROSITE" id="PS50873">
    <property type="entry name" value="PEROXIDASE_4"/>
    <property type="match status" value="1"/>
</dbReference>
<dbReference type="InterPro" id="IPR002016">
    <property type="entry name" value="Haem_peroxidase"/>
</dbReference>
<dbReference type="FunFam" id="1.10.520.10:FF:000008">
    <property type="entry name" value="Peroxidase"/>
    <property type="match status" value="1"/>
</dbReference>
<evidence type="ECO:0000256" key="1">
    <source>
        <dbReference type="ARBA" id="ARBA00000189"/>
    </source>
</evidence>
<dbReference type="InterPro" id="IPR019794">
    <property type="entry name" value="Peroxidases_AS"/>
</dbReference>
<evidence type="ECO:0000256" key="7">
    <source>
        <dbReference type="ARBA" id="ARBA00022617"/>
    </source>
</evidence>
<dbReference type="Proteomes" id="UP000251960">
    <property type="component" value="Chromosome 2"/>
</dbReference>
<keyword evidence="11 17" id="KW-0408">Iron</keyword>
<keyword evidence="8 17" id="KW-0479">Metal-binding</keyword>
<comment type="similarity">
    <text evidence="4">Belongs to the peroxidase family. Ascorbate peroxidase subfamily.</text>
</comment>
<dbReference type="PROSITE" id="PS00435">
    <property type="entry name" value="PEROXIDASE_1"/>
    <property type="match status" value="1"/>
</dbReference>
<protein>
    <recommendedName>
        <fullName evidence="5 20">Peroxidase</fullName>
        <ecNumber evidence="5 20">1.11.1.7</ecNumber>
    </recommendedName>
</protein>
<keyword evidence="20" id="KW-0964">Secreted</keyword>
<proteinExistence type="inferred from homology"/>
<feature type="binding site" evidence="16">
    <location>
        <position position="175"/>
    </location>
    <ligand>
        <name>substrate</name>
    </ligand>
</feature>
<feature type="disulfide bond" evidence="19">
    <location>
        <begin position="44"/>
        <end position="127"/>
    </location>
</feature>
<keyword evidence="9 17" id="KW-0106">Calcium</keyword>
<feature type="binding site" evidence="17">
    <location>
        <position position="83"/>
    </location>
    <ligand>
        <name>Ca(2+)</name>
        <dbReference type="ChEBI" id="CHEBI:29108"/>
        <label>1</label>
    </ligand>
</feature>
<evidence type="ECO:0000256" key="18">
    <source>
        <dbReference type="PIRSR" id="PIRSR600823-4"/>
    </source>
</evidence>
<dbReference type="EMBL" id="NCVQ01000003">
    <property type="protein sequence ID" value="PWZ41649.1"/>
    <property type="molecule type" value="Genomic_DNA"/>
</dbReference>
<evidence type="ECO:0000256" key="3">
    <source>
        <dbReference type="ARBA" id="ARBA00004613"/>
    </source>
</evidence>
<feature type="disulfide bond" evidence="19">
    <location>
        <begin position="133"/>
        <end position="332"/>
    </location>
</feature>
<gene>
    <name evidence="22" type="primary">PER51_2</name>
    <name evidence="22" type="ORF">Zm00014a_022687</name>
</gene>
<feature type="binding site" evidence="17">
    <location>
        <position position="76"/>
    </location>
    <ligand>
        <name>Ca(2+)</name>
        <dbReference type="ChEBI" id="CHEBI:29108"/>
        <label>1</label>
    </ligand>
</feature>
<dbReference type="GO" id="GO:0046872">
    <property type="term" value="F:metal ion binding"/>
    <property type="evidence" value="ECO:0007669"/>
    <property type="project" value="UniProtKB-UniRule"/>
</dbReference>
<dbReference type="SMR" id="A0A8J8XPN4"/>
<dbReference type="PRINTS" id="PR00461">
    <property type="entry name" value="PLPEROXIDASE"/>
</dbReference>
<feature type="site" description="Transition state stabilizer" evidence="18">
    <location>
        <position position="71"/>
    </location>
</feature>
<name>A0A8J8XPN4_MAIZE</name>
<evidence type="ECO:0000256" key="4">
    <source>
        <dbReference type="ARBA" id="ARBA00006873"/>
    </source>
</evidence>
<comment type="catalytic activity">
    <reaction evidence="1 20">
        <text>2 a phenolic donor + H2O2 = 2 a phenolic radical donor + 2 H2O</text>
        <dbReference type="Rhea" id="RHEA:56136"/>
        <dbReference type="ChEBI" id="CHEBI:15377"/>
        <dbReference type="ChEBI" id="CHEBI:16240"/>
        <dbReference type="ChEBI" id="CHEBI:139520"/>
        <dbReference type="ChEBI" id="CHEBI:139521"/>
        <dbReference type="EC" id="1.11.1.7"/>
    </reaction>
</comment>
<evidence type="ECO:0000256" key="20">
    <source>
        <dbReference type="RuleBase" id="RU362060"/>
    </source>
</evidence>
<comment type="similarity">
    <text evidence="20">Belongs to the peroxidase family. Classical plant (class III) peroxidase subfamily.</text>
</comment>
<evidence type="ECO:0000256" key="17">
    <source>
        <dbReference type="PIRSR" id="PIRSR600823-3"/>
    </source>
</evidence>
<dbReference type="Gene3D" id="1.10.420.10">
    <property type="entry name" value="Peroxidase, domain 2"/>
    <property type="match status" value="1"/>
</dbReference>
<evidence type="ECO:0000259" key="21">
    <source>
        <dbReference type="PROSITE" id="PS50873"/>
    </source>
</evidence>
<evidence type="ECO:0000256" key="2">
    <source>
        <dbReference type="ARBA" id="ARBA00002322"/>
    </source>
</evidence>
<evidence type="ECO:0000256" key="15">
    <source>
        <dbReference type="PIRSR" id="PIRSR600823-1"/>
    </source>
</evidence>
<dbReference type="HOGENOM" id="CLU_010543_0_3_1"/>
<feature type="binding site" evidence="17">
    <location>
        <position position="254"/>
    </location>
    <ligand>
        <name>Ca(2+)</name>
        <dbReference type="ChEBI" id="CHEBI:29108"/>
        <label>2</label>
    </ligand>
</feature>
<comment type="function">
    <text evidence="2">Removal of H(2)O(2), oxidation of toxic reductants, biosynthesis and degradation of lignin, suberization, auxin catabolism, response to environmental stresses such as wounding, pathogen attack and oxidative stress. These functions might be dependent on each isozyme/isoform in each plant tissue.</text>
</comment>
<dbReference type="GO" id="GO:0042744">
    <property type="term" value="P:hydrogen peroxide catabolic process"/>
    <property type="evidence" value="ECO:0007669"/>
    <property type="project" value="UniProtKB-KW"/>
</dbReference>
<dbReference type="GO" id="GO:0140825">
    <property type="term" value="F:lactoperoxidase activity"/>
    <property type="evidence" value="ECO:0007669"/>
    <property type="project" value="UniProtKB-EC"/>
</dbReference>
<evidence type="ECO:0000256" key="13">
    <source>
        <dbReference type="ARBA" id="ARBA00023283"/>
    </source>
</evidence>
<comment type="cofactor">
    <cofactor evidence="17 20">
        <name>heme b</name>
        <dbReference type="ChEBI" id="CHEBI:60344"/>
    </cofactor>
    <text evidence="17 20">Binds 1 heme b (iron(II)-protoporphyrin IX) group per subunit.</text>
</comment>
<dbReference type="PROSITE" id="PS00436">
    <property type="entry name" value="PEROXIDASE_2"/>
    <property type="match status" value="1"/>
</dbReference>
<dbReference type="InterPro" id="IPR019793">
    <property type="entry name" value="Peroxidases_heam-ligand_BS"/>
</dbReference>
<feature type="binding site" evidence="17">
    <location>
        <position position="262"/>
    </location>
    <ligand>
        <name>Ca(2+)</name>
        <dbReference type="ChEBI" id="CHEBI:29108"/>
        <label>2</label>
    </ligand>
</feature>
<keyword evidence="14 20" id="KW-0376">Hydrogen peroxide</keyword>
<feature type="disulfide bond" evidence="19">
    <location>
        <begin position="212"/>
        <end position="241"/>
    </location>
</feature>
<evidence type="ECO:0000256" key="6">
    <source>
        <dbReference type="ARBA" id="ARBA00022559"/>
    </source>
</evidence>
<keyword evidence="10 20" id="KW-0560">Oxidoreductase</keyword>
<dbReference type="AlphaFoldDB" id="A0A8J8XPN4"/>
<dbReference type="PANTHER" id="PTHR31517">
    <property type="match status" value="1"/>
</dbReference>
<feature type="binding site" evidence="17">
    <location>
        <position position="85"/>
    </location>
    <ligand>
        <name>Ca(2+)</name>
        <dbReference type="ChEBI" id="CHEBI:29108"/>
        <label>1</label>
    </ligand>
</feature>
<organism evidence="22">
    <name type="scientific">Zea mays</name>
    <name type="common">Maize</name>
    <dbReference type="NCBI Taxonomy" id="4577"/>
    <lineage>
        <taxon>Eukaryota</taxon>
        <taxon>Viridiplantae</taxon>
        <taxon>Streptophyta</taxon>
        <taxon>Embryophyta</taxon>
        <taxon>Tracheophyta</taxon>
        <taxon>Spermatophyta</taxon>
        <taxon>Magnoliopsida</taxon>
        <taxon>Liliopsida</taxon>
        <taxon>Poales</taxon>
        <taxon>Poaceae</taxon>
        <taxon>PACMAD clade</taxon>
        <taxon>Panicoideae</taxon>
        <taxon>Andropogonodae</taxon>
        <taxon>Andropogoneae</taxon>
        <taxon>Tripsacinae</taxon>
        <taxon>Zea</taxon>
    </lineage>
</organism>
<dbReference type="InterPro" id="IPR000823">
    <property type="entry name" value="Peroxidase_pln"/>
</dbReference>
<dbReference type="GO" id="GO:0005576">
    <property type="term" value="C:extracellular region"/>
    <property type="evidence" value="ECO:0007669"/>
    <property type="project" value="UniProtKB-SubCell"/>
</dbReference>
<feature type="binding site" evidence="17">
    <location>
        <position position="81"/>
    </location>
    <ligand>
        <name>Ca(2+)</name>
        <dbReference type="ChEBI" id="CHEBI:29108"/>
        <label>1</label>
    </ligand>
</feature>
<feature type="binding site" evidence="17">
    <location>
        <position position="257"/>
    </location>
    <ligand>
        <name>Ca(2+)</name>
        <dbReference type="ChEBI" id="CHEBI:29108"/>
        <label>2</label>
    </ligand>
</feature>
<comment type="caution">
    <text evidence="22">The sequence shown here is derived from an EMBL/GenBank/DDBJ whole genome shotgun (WGS) entry which is preliminary data.</text>
</comment>
<keyword evidence="7 20" id="KW-0349">Heme</keyword>
<dbReference type="PANTHER" id="PTHR31517:SF3">
    <property type="entry name" value="PEROXIDASE"/>
    <property type="match status" value="1"/>
</dbReference>
<keyword evidence="13" id="KW-0873">Pyrrolidone carboxylic acid</keyword>
<comment type="cofactor">
    <cofactor evidence="17 20">
        <name>Ca(2+)</name>
        <dbReference type="ChEBI" id="CHEBI:29108"/>
    </cofactor>
    <text evidence="17 20">Binds 2 calcium ions per subunit.</text>
</comment>
<dbReference type="SUPFAM" id="SSF48113">
    <property type="entry name" value="Heme-dependent peroxidases"/>
    <property type="match status" value="1"/>
</dbReference>
<evidence type="ECO:0000256" key="5">
    <source>
        <dbReference type="ARBA" id="ARBA00012313"/>
    </source>
</evidence>
<dbReference type="InterPro" id="IPR010255">
    <property type="entry name" value="Haem_peroxidase_sf"/>
</dbReference>
<dbReference type="Pfam" id="PF00141">
    <property type="entry name" value="peroxidase"/>
    <property type="match status" value="1"/>
</dbReference>
<evidence type="ECO:0000256" key="10">
    <source>
        <dbReference type="ARBA" id="ARBA00023002"/>
    </source>
</evidence>
<dbReference type="EC" id="1.11.1.7" evidence="5 20"/>
<dbReference type="GO" id="GO:0020037">
    <property type="term" value="F:heme binding"/>
    <property type="evidence" value="ECO:0007669"/>
    <property type="project" value="UniProtKB-UniRule"/>
</dbReference>
<dbReference type="OMA" id="NIRHDCA"/>
<evidence type="ECO:0000256" key="19">
    <source>
        <dbReference type="PIRSR" id="PIRSR600823-5"/>
    </source>
</evidence>